<gene>
    <name evidence="1" type="ORF">DFQ05_0829</name>
</gene>
<comment type="caution">
    <text evidence="1">The sequence shown here is derived from an EMBL/GenBank/DDBJ whole genome shotgun (WGS) entry which is preliminary data.</text>
</comment>
<evidence type="ECO:0000313" key="1">
    <source>
        <dbReference type="EMBL" id="TCK69308.1"/>
    </source>
</evidence>
<dbReference type="EMBL" id="SMGI01000001">
    <property type="protein sequence ID" value="TCK69308.1"/>
    <property type="molecule type" value="Genomic_DNA"/>
</dbReference>
<keyword evidence="2" id="KW-1185">Reference proteome</keyword>
<dbReference type="Proteomes" id="UP000295714">
    <property type="component" value="Unassembled WGS sequence"/>
</dbReference>
<evidence type="ECO:0000313" key="2">
    <source>
        <dbReference type="Proteomes" id="UP000295714"/>
    </source>
</evidence>
<proteinExistence type="predicted"/>
<name>A0A4R1KVV5_9FLAO</name>
<accession>A0A4R1KVV5</accession>
<organism evidence="1 2">
    <name type="scientific">Winogradskyella wandonensis</name>
    <dbReference type="NCBI Taxonomy" id="1442586"/>
    <lineage>
        <taxon>Bacteria</taxon>
        <taxon>Pseudomonadati</taxon>
        <taxon>Bacteroidota</taxon>
        <taxon>Flavobacteriia</taxon>
        <taxon>Flavobacteriales</taxon>
        <taxon>Flavobacteriaceae</taxon>
        <taxon>Winogradskyella</taxon>
    </lineage>
</organism>
<protein>
    <submittedName>
        <fullName evidence="1">Uncharacterized protein</fullName>
    </submittedName>
</protein>
<dbReference type="RefSeq" id="WP_132703826.1">
    <property type="nucleotide sequence ID" value="NZ_SMGI01000001.1"/>
</dbReference>
<dbReference type="OrthoDB" id="1187902at2"/>
<reference evidence="1 2" key="1">
    <citation type="journal article" date="2015" name="Stand. Genomic Sci.">
        <title>Genomic Encyclopedia of Bacterial and Archaeal Type Strains, Phase III: the genomes of soil and plant-associated and newly described type strains.</title>
        <authorList>
            <person name="Whitman W.B."/>
            <person name="Woyke T."/>
            <person name="Klenk H.P."/>
            <person name="Zhou Y."/>
            <person name="Lilburn T.G."/>
            <person name="Beck B.J."/>
            <person name="De Vos P."/>
            <person name="Vandamme P."/>
            <person name="Eisen J.A."/>
            <person name="Garrity G."/>
            <person name="Hugenholtz P."/>
            <person name="Kyrpides N.C."/>
        </authorList>
    </citation>
    <scope>NUCLEOTIDE SEQUENCE [LARGE SCALE GENOMIC DNA]</scope>
    <source>
        <strain evidence="1 2">CECT 8445</strain>
    </source>
</reference>
<sequence length="434" mass="49762">MKYIYLIIALIFFTCKEEKKTSPKTPVVAKDDAVEAAAEERPEIDMVDAIISQLNLNPDKSVYEYIIKEQSPLNADETLIILAEIENENSEYDDMAFTSHIIIADTSTKSVFNYFTQPSSANGWVSDAVMLTDITLNKAIYTLNATETAFGLTISHRNNSRPNPYSEKHLSLYLKKDRTLQKILDYYPIYERGGEVNVNACFAEYITMDKQLMVSDDKTNGFNDIIVKQTNSRTTYQEDENGDCNPVEALISVEDYYLKYDGKLYTETYQKATTIENDSINFQMKIRDLEFKSLPLKEATNFDSFIDPDDYKRVDAKTFKIDQIYPDYTEGDYGHNAIAAYRLNISETFYTLLITVKKGDSEMETLLINYRLDGSLIDYKVVSYDEIAEGWSKIESLIEAHLLTITRTTWYDEKVEETSYYVVNADGTISEKGE</sequence>
<dbReference type="AlphaFoldDB" id="A0A4R1KVV5"/>